<dbReference type="Proteomes" id="UP001219525">
    <property type="component" value="Unassembled WGS sequence"/>
</dbReference>
<evidence type="ECO:0000313" key="2">
    <source>
        <dbReference type="Proteomes" id="UP001219525"/>
    </source>
</evidence>
<sequence length="134" mass="14882">MLRARFRRSAHFHEFRCQGTVGSFVRLIGGIELPVYDERGVREIVVYRAIKHVTNFLPVVNLDISDPASPTSETSFEFEGEGTLPQLHDALVNANVLAQVDTSQVPQDEKTAKSDNCPCPNCQCGETTCKCNLK</sequence>
<gene>
    <name evidence="1" type="ORF">GGX14DRAFT_384297</name>
</gene>
<proteinExistence type="predicted"/>
<accession>A0AAD6YVE9</accession>
<protein>
    <submittedName>
        <fullName evidence="1">Uncharacterized protein</fullName>
    </submittedName>
</protein>
<dbReference type="AlphaFoldDB" id="A0AAD6YVE9"/>
<name>A0AAD6YVE9_9AGAR</name>
<reference evidence="1" key="1">
    <citation type="submission" date="2023-03" db="EMBL/GenBank/DDBJ databases">
        <title>Massive genome expansion in bonnet fungi (Mycena s.s.) driven by repeated elements and novel gene families across ecological guilds.</title>
        <authorList>
            <consortium name="Lawrence Berkeley National Laboratory"/>
            <person name="Harder C.B."/>
            <person name="Miyauchi S."/>
            <person name="Viragh M."/>
            <person name="Kuo A."/>
            <person name="Thoen E."/>
            <person name="Andreopoulos B."/>
            <person name="Lu D."/>
            <person name="Skrede I."/>
            <person name="Drula E."/>
            <person name="Henrissat B."/>
            <person name="Morin E."/>
            <person name="Kohler A."/>
            <person name="Barry K."/>
            <person name="LaButti K."/>
            <person name="Morin E."/>
            <person name="Salamov A."/>
            <person name="Lipzen A."/>
            <person name="Mereny Z."/>
            <person name="Hegedus B."/>
            <person name="Baldrian P."/>
            <person name="Stursova M."/>
            <person name="Weitz H."/>
            <person name="Taylor A."/>
            <person name="Grigoriev I.V."/>
            <person name="Nagy L.G."/>
            <person name="Martin F."/>
            <person name="Kauserud H."/>
        </authorList>
    </citation>
    <scope>NUCLEOTIDE SEQUENCE</scope>
    <source>
        <strain evidence="1">9144</strain>
    </source>
</reference>
<keyword evidence="2" id="KW-1185">Reference proteome</keyword>
<evidence type="ECO:0000313" key="1">
    <source>
        <dbReference type="EMBL" id="KAJ7230340.1"/>
    </source>
</evidence>
<comment type="caution">
    <text evidence="1">The sequence shown here is derived from an EMBL/GenBank/DDBJ whole genome shotgun (WGS) entry which is preliminary data.</text>
</comment>
<organism evidence="1 2">
    <name type="scientific">Mycena pura</name>
    <dbReference type="NCBI Taxonomy" id="153505"/>
    <lineage>
        <taxon>Eukaryota</taxon>
        <taxon>Fungi</taxon>
        <taxon>Dikarya</taxon>
        <taxon>Basidiomycota</taxon>
        <taxon>Agaricomycotina</taxon>
        <taxon>Agaricomycetes</taxon>
        <taxon>Agaricomycetidae</taxon>
        <taxon>Agaricales</taxon>
        <taxon>Marasmiineae</taxon>
        <taxon>Mycenaceae</taxon>
        <taxon>Mycena</taxon>
    </lineage>
</organism>
<dbReference type="EMBL" id="JARJCW010000001">
    <property type="protein sequence ID" value="KAJ7230340.1"/>
    <property type="molecule type" value="Genomic_DNA"/>
</dbReference>